<organism evidence="1 2">
    <name type="scientific">Shimwellia blattae (strain ATCC 29907 / DSM 4481 / JCM 1650 / NBRC 105725 / CDC 9005-74)</name>
    <name type="common">Escherichia blattae</name>
    <dbReference type="NCBI Taxonomy" id="630626"/>
    <lineage>
        <taxon>Bacteria</taxon>
        <taxon>Pseudomonadati</taxon>
        <taxon>Pseudomonadota</taxon>
        <taxon>Gammaproteobacteria</taxon>
        <taxon>Enterobacterales</taxon>
        <taxon>Enterobacteriaceae</taxon>
        <taxon>Shimwellia</taxon>
    </lineage>
</organism>
<dbReference type="AlphaFoldDB" id="I2B9I3"/>
<name>I2B9I3_SHIBC</name>
<keyword evidence="2" id="KW-1185">Reference proteome</keyword>
<sequence length="40" mass="4519">MDQMAVTILSVVAQAERQKILECANEGRFRSNFVLLAPRL</sequence>
<gene>
    <name evidence="1" type="ordered locus">EBL_c20960</name>
</gene>
<proteinExistence type="predicted"/>
<reference evidence="1 2" key="1">
    <citation type="journal article" date="2012" name="J. Bacteriol.">
        <title>Complete genome sequence of the B12-producing Shimwellia blattae strain DSM 4481, isolated from a cockroach.</title>
        <authorList>
            <person name="Brzuszkiewicz E."/>
            <person name="Waschkowitz T."/>
            <person name="Wiezer A."/>
            <person name="Daniel R."/>
        </authorList>
    </citation>
    <scope>NUCLEOTIDE SEQUENCE [LARGE SCALE GENOMIC DNA]</scope>
    <source>
        <strain evidence="2">ATCC 29907 / DSM 4481 / JCM 1650 / NBRC 105725 / CDC 9005-74</strain>
    </source>
</reference>
<dbReference type="HOGENOM" id="CLU_3296465_0_0_6"/>
<dbReference type="KEGG" id="ebt:EBL_c20960"/>
<dbReference type="EMBL" id="CP001560">
    <property type="protein sequence ID" value="AFJ47187.1"/>
    <property type="molecule type" value="Genomic_DNA"/>
</dbReference>
<evidence type="ECO:0000313" key="1">
    <source>
        <dbReference type="EMBL" id="AFJ47187.1"/>
    </source>
</evidence>
<dbReference type="Gene3D" id="6.10.250.10">
    <property type="match status" value="1"/>
</dbReference>
<accession>I2B9I3</accession>
<protein>
    <submittedName>
        <fullName evidence="1">Uncharacterized protein</fullName>
    </submittedName>
</protein>
<evidence type="ECO:0000313" key="2">
    <source>
        <dbReference type="Proteomes" id="UP000001955"/>
    </source>
</evidence>
<dbReference type="Proteomes" id="UP000001955">
    <property type="component" value="Chromosome"/>
</dbReference>